<sequence>MCGVVKDYFITLFTVADNVGEPQNLRGHRSVSAAQNRMLTEDFSFEEFSVTVKQMHPDKASGPDGLNPAFFQNFWSIMGHEVFKCCKEWLHTKKFPGDLNYTNVVLIPKKENASCLKDLRPIALCNVVYKIVAKVLANRMKTILPHVISENQSAFVKDRSISDNVLVAFELIHHMSLKKHGTGGEVALKLDISKAYDRVSWSFLRRRLIIMGFCDTWIEWMMMCVKTVAYNFCFNDSVIGPITPKKGLR</sequence>
<proteinExistence type="predicted"/>
<keyword evidence="3" id="KW-1185">Reference proteome</keyword>
<reference evidence="2" key="2">
    <citation type="submission" date="2022-03" db="EMBL/GenBank/DDBJ databases">
        <title>Draft title - Genomic analysis of global carrot germplasm unveils the trajectory of domestication and the origin of high carotenoid orange carrot.</title>
        <authorList>
            <person name="Iorizzo M."/>
            <person name="Ellison S."/>
            <person name="Senalik D."/>
            <person name="Macko-Podgorni A."/>
            <person name="Grzebelus D."/>
            <person name="Bostan H."/>
            <person name="Rolling W."/>
            <person name="Curaba J."/>
            <person name="Simon P."/>
        </authorList>
    </citation>
    <scope>NUCLEOTIDE SEQUENCE</scope>
    <source>
        <tissue evidence="2">Leaf</tissue>
    </source>
</reference>
<dbReference type="Pfam" id="PF00078">
    <property type="entry name" value="RVT_1"/>
    <property type="match status" value="1"/>
</dbReference>
<evidence type="ECO:0000259" key="1">
    <source>
        <dbReference type="Pfam" id="PF00078"/>
    </source>
</evidence>
<feature type="domain" description="Reverse transcriptase" evidence="1">
    <location>
        <begin position="107"/>
        <end position="229"/>
    </location>
</feature>
<dbReference type="EMBL" id="CP093346">
    <property type="protein sequence ID" value="WOG95437.1"/>
    <property type="molecule type" value="Genomic_DNA"/>
</dbReference>
<name>A0AAF0WSQ9_DAUCS</name>
<dbReference type="Proteomes" id="UP000077755">
    <property type="component" value="Chromosome 4"/>
</dbReference>
<protein>
    <recommendedName>
        <fullName evidence="1">Reverse transcriptase domain-containing protein</fullName>
    </recommendedName>
</protein>
<accession>A0AAF0WSQ9</accession>
<evidence type="ECO:0000313" key="3">
    <source>
        <dbReference type="Proteomes" id="UP000077755"/>
    </source>
</evidence>
<evidence type="ECO:0000313" key="2">
    <source>
        <dbReference type="EMBL" id="WOG95437.1"/>
    </source>
</evidence>
<organism evidence="2 3">
    <name type="scientific">Daucus carota subsp. sativus</name>
    <name type="common">Carrot</name>
    <dbReference type="NCBI Taxonomy" id="79200"/>
    <lineage>
        <taxon>Eukaryota</taxon>
        <taxon>Viridiplantae</taxon>
        <taxon>Streptophyta</taxon>
        <taxon>Embryophyta</taxon>
        <taxon>Tracheophyta</taxon>
        <taxon>Spermatophyta</taxon>
        <taxon>Magnoliopsida</taxon>
        <taxon>eudicotyledons</taxon>
        <taxon>Gunneridae</taxon>
        <taxon>Pentapetalae</taxon>
        <taxon>asterids</taxon>
        <taxon>campanulids</taxon>
        <taxon>Apiales</taxon>
        <taxon>Apiaceae</taxon>
        <taxon>Apioideae</taxon>
        <taxon>Scandiceae</taxon>
        <taxon>Daucinae</taxon>
        <taxon>Daucus</taxon>
        <taxon>Daucus sect. Daucus</taxon>
    </lineage>
</organism>
<dbReference type="PANTHER" id="PTHR46890:SF48">
    <property type="entry name" value="RNA-DIRECTED DNA POLYMERASE"/>
    <property type="match status" value="1"/>
</dbReference>
<gene>
    <name evidence="2" type="ORF">DCAR_0414756</name>
</gene>
<dbReference type="PANTHER" id="PTHR46890">
    <property type="entry name" value="NON-LTR RETROLELEMENT REVERSE TRANSCRIPTASE-LIKE PROTEIN-RELATED"/>
    <property type="match status" value="1"/>
</dbReference>
<dbReference type="InterPro" id="IPR043502">
    <property type="entry name" value="DNA/RNA_pol_sf"/>
</dbReference>
<dbReference type="SUPFAM" id="SSF56672">
    <property type="entry name" value="DNA/RNA polymerases"/>
    <property type="match status" value="1"/>
</dbReference>
<dbReference type="AlphaFoldDB" id="A0AAF0WSQ9"/>
<dbReference type="InterPro" id="IPR000477">
    <property type="entry name" value="RT_dom"/>
</dbReference>
<reference evidence="2" key="1">
    <citation type="journal article" date="2016" name="Nat. Genet.">
        <title>A high-quality carrot genome assembly provides new insights into carotenoid accumulation and asterid genome evolution.</title>
        <authorList>
            <person name="Iorizzo M."/>
            <person name="Ellison S."/>
            <person name="Senalik D."/>
            <person name="Zeng P."/>
            <person name="Satapoomin P."/>
            <person name="Huang J."/>
            <person name="Bowman M."/>
            <person name="Iovene M."/>
            <person name="Sanseverino W."/>
            <person name="Cavagnaro P."/>
            <person name="Yildiz M."/>
            <person name="Macko-Podgorni A."/>
            <person name="Moranska E."/>
            <person name="Grzebelus E."/>
            <person name="Grzebelus D."/>
            <person name="Ashrafi H."/>
            <person name="Zheng Z."/>
            <person name="Cheng S."/>
            <person name="Spooner D."/>
            <person name="Van Deynze A."/>
            <person name="Simon P."/>
        </authorList>
    </citation>
    <scope>NUCLEOTIDE SEQUENCE</scope>
    <source>
        <tissue evidence="2">Leaf</tissue>
    </source>
</reference>
<dbReference type="CDD" id="cd01650">
    <property type="entry name" value="RT_nLTR_like"/>
    <property type="match status" value="1"/>
</dbReference>
<dbReference type="InterPro" id="IPR052343">
    <property type="entry name" value="Retrotransposon-Effector_Assoc"/>
</dbReference>